<dbReference type="AlphaFoldDB" id="A0A4C1TUI3"/>
<reference evidence="1 2" key="1">
    <citation type="journal article" date="2019" name="Commun. Biol.">
        <title>The bagworm genome reveals a unique fibroin gene that provides high tensile strength.</title>
        <authorList>
            <person name="Kono N."/>
            <person name="Nakamura H."/>
            <person name="Ohtoshi R."/>
            <person name="Tomita M."/>
            <person name="Numata K."/>
            <person name="Arakawa K."/>
        </authorList>
    </citation>
    <scope>NUCLEOTIDE SEQUENCE [LARGE SCALE GENOMIC DNA]</scope>
</reference>
<organism evidence="1 2">
    <name type="scientific">Eumeta variegata</name>
    <name type="common">Bagworm moth</name>
    <name type="synonym">Eumeta japonica</name>
    <dbReference type="NCBI Taxonomy" id="151549"/>
    <lineage>
        <taxon>Eukaryota</taxon>
        <taxon>Metazoa</taxon>
        <taxon>Ecdysozoa</taxon>
        <taxon>Arthropoda</taxon>
        <taxon>Hexapoda</taxon>
        <taxon>Insecta</taxon>
        <taxon>Pterygota</taxon>
        <taxon>Neoptera</taxon>
        <taxon>Endopterygota</taxon>
        <taxon>Lepidoptera</taxon>
        <taxon>Glossata</taxon>
        <taxon>Ditrysia</taxon>
        <taxon>Tineoidea</taxon>
        <taxon>Psychidae</taxon>
        <taxon>Oiketicinae</taxon>
        <taxon>Eumeta</taxon>
    </lineage>
</organism>
<proteinExistence type="predicted"/>
<evidence type="ECO:0000313" key="2">
    <source>
        <dbReference type="Proteomes" id="UP000299102"/>
    </source>
</evidence>
<comment type="caution">
    <text evidence="1">The sequence shown here is derived from an EMBL/GenBank/DDBJ whole genome shotgun (WGS) entry which is preliminary data.</text>
</comment>
<dbReference type="STRING" id="151549.A0A4C1TUI3"/>
<name>A0A4C1TUI3_EUMVA</name>
<dbReference type="OrthoDB" id="417697at2759"/>
<gene>
    <name evidence="1" type="primary">mettl2a</name>
    <name evidence="1" type="ORF">EVAR_72671_1</name>
</gene>
<dbReference type="Proteomes" id="UP000299102">
    <property type="component" value="Unassembled WGS sequence"/>
</dbReference>
<dbReference type="GO" id="GO:0008168">
    <property type="term" value="F:methyltransferase activity"/>
    <property type="evidence" value="ECO:0007669"/>
    <property type="project" value="UniProtKB-KW"/>
</dbReference>
<protein>
    <submittedName>
        <fullName evidence="1">Methyltransferase-like protein 2-A</fullName>
    </submittedName>
</protein>
<dbReference type="EMBL" id="BGZK01006359">
    <property type="protein sequence ID" value="GBP17681.1"/>
    <property type="molecule type" value="Genomic_DNA"/>
</dbReference>
<keyword evidence="1" id="KW-0489">Methyltransferase</keyword>
<sequence length="129" mass="14682">MCENSDASNLDNTTSLEACAVATRPMFGNRFLTNEDDVFTHNAWDNVEWDRQQENNALEAVAKILQLKCLKQKNINLKVKLTSFGTSFYGVHQNKFSKTVTGCLLISRTCTEEGKNKNKEIYLGWVVVW</sequence>
<accession>A0A4C1TUI3</accession>
<keyword evidence="1" id="KW-0808">Transferase</keyword>
<evidence type="ECO:0000313" key="1">
    <source>
        <dbReference type="EMBL" id="GBP17681.1"/>
    </source>
</evidence>
<keyword evidence="2" id="KW-1185">Reference proteome</keyword>
<dbReference type="GO" id="GO:0032259">
    <property type="term" value="P:methylation"/>
    <property type="evidence" value="ECO:0007669"/>
    <property type="project" value="UniProtKB-KW"/>
</dbReference>